<feature type="compositionally biased region" description="Gly residues" evidence="1">
    <location>
        <begin position="169"/>
        <end position="181"/>
    </location>
</feature>
<feature type="chain" id="PRO_5039663802" description="Secreted protein" evidence="2">
    <location>
        <begin position="24"/>
        <end position="181"/>
    </location>
</feature>
<feature type="signal peptide" evidence="2">
    <location>
        <begin position="1"/>
        <end position="23"/>
    </location>
</feature>
<accession>A0A438M7W6</accession>
<dbReference type="PROSITE" id="PS51257">
    <property type="entry name" value="PROKAR_LIPOPROTEIN"/>
    <property type="match status" value="1"/>
</dbReference>
<keyword evidence="4" id="KW-1185">Reference proteome</keyword>
<gene>
    <name evidence="3" type="ORF">EDD27_4367</name>
</gene>
<reference evidence="3 4" key="1">
    <citation type="submission" date="2019-01" db="EMBL/GenBank/DDBJ databases">
        <title>Sequencing the genomes of 1000 actinobacteria strains.</title>
        <authorList>
            <person name="Klenk H.-P."/>
        </authorList>
    </citation>
    <scope>NUCLEOTIDE SEQUENCE [LARGE SCALE GENOMIC DNA]</scope>
    <source>
        <strain evidence="3 4">DSM 43925</strain>
    </source>
</reference>
<organism evidence="3 4">
    <name type="scientific">Nonomuraea polychroma</name>
    <dbReference type="NCBI Taxonomy" id="46176"/>
    <lineage>
        <taxon>Bacteria</taxon>
        <taxon>Bacillati</taxon>
        <taxon>Actinomycetota</taxon>
        <taxon>Actinomycetes</taxon>
        <taxon>Streptosporangiales</taxon>
        <taxon>Streptosporangiaceae</taxon>
        <taxon>Nonomuraea</taxon>
    </lineage>
</organism>
<feature type="region of interest" description="Disordered" evidence="1">
    <location>
        <begin position="133"/>
        <end position="181"/>
    </location>
</feature>
<feature type="compositionally biased region" description="Basic and acidic residues" evidence="1">
    <location>
        <begin position="133"/>
        <end position="168"/>
    </location>
</feature>
<evidence type="ECO:0000256" key="1">
    <source>
        <dbReference type="SAM" id="MobiDB-lite"/>
    </source>
</evidence>
<dbReference type="OrthoDB" id="7949713at2"/>
<evidence type="ECO:0000313" key="4">
    <source>
        <dbReference type="Proteomes" id="UP000284824"/>
    </source>
</evidence>
<evidence type="ECO:0008006" key="5">
    <source>
        <dbReference type="Google" id="ProtNLM"/>
    </source>
</evidence>
<keyword evidence="2" id="KW-0732">Signal</keyword>
<dbReference type="RefSeq" id="WP_127933989.1">
    <property type="nucleotide sequence ID" value="NZ_SAUN01000001.1"/>
</dbReference>
<dbReference type="Proteomes" id="UP000284824">
    <property type="component" value="Unassembled WGS sequence"/>
</dbReference>
<name>A0A438M7W6_9ACTN</name>
<protein>
    <recommendedName>
        <fullName evidence="5">Secreted protein</fullName>
    </recommendedName>
</protein>
<dbReference type="EMBL" id="SAUN01000001">
    <property type="protein sequence ID" value="RVX41796.1"/>
    <property type="molecule type" value="Genomic_DNA"/>
</dbReference>
<sequence length="181" mass="18896">MTPRFFLAAVPLALALAACGGTAAKDDGVASANGGTSPAAPAASPSAKTDPQAAALQFAKCMREHGINMPDPKIDEGNFQISLPRGVTPEKAEKAHKACEHLIESAIPEGEKPSAEDHDQMVKFAQCMREHGIDMADPKPGEPMRIKMRGGSKEKMEAAHKACEEHAPGGKGGSFTRGGKP</sequence>
<evidence type="ECO:0000313" key="3">
    <source>
        <dbReference type="EMBL" id="RVX41796.1"/>
    </source>
</evidence>
<comment type="caution">
    <text evidence="3">The sequence shown here is derived from an EMBL/GenBank/DDBJ whole genome shotgun (WGS) entry which is preliminary data.</text>
</comment>
<proteinExistence type="predicted"/>
<evidence type="ECO:0000256" key="2">
    <source>
        <dbReference type="SAM" id="SignalP"/>
    </source>
</evidence>
<dbReference type="AlphaFoldDB" id="A0A438M7W6"/>